<dbReference type="RefSeq" id="WP_126659091.1">
    <property type="nucleotide sequence ID" value="NZ_RYYR01000011.1"/>
</dbReference>
<dbReference type="InterPro" id="IPR036291">
    <property type="entry name" value="NAD(P)-bd_dom_sf"/>
</dbReference>
<name>A0A432LBW0_9BACI</name>
<dbReference type="EMBL" id="RYYR01000011">
    <property type="protein sequence ID" value="RUL52244.1"/>
    <property type="molecule type" value="Genomic_DNA"/>
</dbReference>
<reference evidence="2 3" key="1">
    <citation type="submission" date="2018-12" db="EMBL/GenBank/DDBJ databases">
        <title>Lysinibacillus antri sp. nov., isolated from a cave soil.</title>
        <authorList>
            <person name="Narsing Rao M.P."/>
            <person name="Zhang H."/>
            <person name="Dong Z.-Y."/>
            <person name="Niu X.-K."/>
            <person name="Zhang K."/>
            <person name="Fang B.-Z."/>
            <person name="Kang Y.-Q."/>
            <person name="Xiao M."/>
            <person name="Li W.-J."/>
        </authorList>
    </citation>
    <scope>NUCLEOTIDE SEQUENCE [LARGE SCALE GENOMIC DNA]</scope>
    <source>
        <strain evidence="2 3">SYSU K30002</strain>
    </source>
</reference>
<protein>
    <recommendedName>
        <fullName evidence="1">NAD(P)-binding domain-containing protein</fullName>
    </recommendedName>
</protein>
<dbReference type="PANTHER" id="PTHR15020:SF50">
    <property type="entry name" value="UPF0659 PROTEIN YMR090W"/>
    <property type="match status" value="1"/>
</dbReference>
<evidence type="ECO:0000313" key="3">
    <source>
        <dbReference type="Proteomes" id="UP000287910"/>
    </source>
</evidence>
<dbReference type="Pfam" id="PF13460">
    <property type="entry name" value="NAD_binding_10"/>
    <property type="match status" value="1"/>
</dbReference>
<dbReference type="SUPFAM" id="SSF51735">
    <property type="entry name" value="NAD(P)-binding Rossmann-fold domains"/>
    <property type="match status" value="1"/>
</dbReference>
<dbReference type="PANTHER" id="PTHR15020">
    <property type="entry name" value="FLAVIN REDUCTASE-RELATED"/>
    <property type="match status" value="1"/>
</dbReference>
<dbReference type="InterPro" id="IPR016040">
    <property type="entry name" value="NAD(P)-bd_dom"/>
</dbReference>
<gene>
    <name evidence="2" type="ORF">EK386_10355</name>
</gene>
<evidence type="ECO:0000313" key="2">
    <source>
        <dbReference type="EMBL" id="RUL52244.1"/>
    </source>
</evidence>
<feature type="domain" description="NAD(P)-binding" evidence="1">
    <location>
        <begin position="7"/>
        <end position="189"/>
    </location>
</feature>
<dbReference type="Gene3D" id="3.40.50.720">
    <property type="entry name" value="NAD(P)-binding Rossmann-like Domain"/>
    <property type="match status" value="1"/>
</dbReference>
<dbReference type="Proteomes" id="UP000287910">
    <property type="component" value="Unassembled WGS sequence"/>
</dbReference>
<accession>A0A432LBW0</accession>
<evidence type="ECO:0000259" key="1">
    <source>
        <dbReference type="Pfam" id="PF13460"/>
    </source>
</evidence>
<proteinExistence type="predicted"/>
<organism evidence="2 3">
    <name type="scientific">Lysinibacillus antri</name>
    <dbReference type="NCBI Taxonomy" id="2498145"/>
    <lineage>
        <taxon>Bacteria</taxon>
        <taxon>Bacillati</taxon>
        <taxon>Bacillota</taxon>
        <taxon>Bacilli</taxon>
        <taxon>Bacillales</taxon>
        <taxon>Bacillaceae</taxon>
        <taxon>Lysinibacillus</taxon>
    </lineage>
</organism>
<comment type="caution">
    <text evidence="2">The sequence shown here is derived from an EMBL/GenBank/DDBJ whole genome shotgun (WGS) entry which is preliminary data.</text>
</comment>
<dbReference type="AlphaFoldDB" id="A0A432LBW0"/>
<sequence>MRILVVGADTVTGRHLIKYILESGHQARAILHNSVQAAYFQTLGVESFHLSEKPKMKELVNAAKDVEAICLIGSFLRTEKEPYIRIDEMIRYLELFNYVGVKRFVHMSTFESRKFLWNTQPAIFRSTIIENYYIDRWLKTSNVDFTILHPGTLIDQQGTGFVTISEHEINNRHIPREDVAKAMLMCLENDATIGKEFKITSGKTTIAEALTFYNK</sequence>
<keyword evidence="3" id="KW-1185">Reference proteome</keyword>